<dbReference type="VEuPathDB" id="PlasmoDB:PVVCY_0101690"/>
<dbReference type="EMBL" id="LR215057">
    <property type="protein sequence ID" value="VEV54559.1"/>
    <property type="molecule type" value="Genomic_DNA"/>
</dbReference>
<evidence type="ECO:0000313" key="3">
    <source>
        <dbReference type="Proteomes" id="UP000290582"/>
    </source>
</evidence>
<dbReference type="GeneID" id="59892921"/>
<evidence type="ECO:0000313" key="2">
    <source>
        <dbReference type="EMBL" id="VEV54559.1"/>
    </source>
</evidence>
<accession>A0A449BMC8</accession>
<dbReference type="NCBIfam" id="TIGR01590">
    <property type="entry name" value="yir-bir-cir_Pla"/>
    <property type="match status" value="1"/>
</dbReference>
<feature type="transmembrane region" description="Helical" evidence="1">
    <location>
        <begin position="248"/>
        <end position="270"/>
    </location>
</feature>
<gene>
    <name evidence="2" type="ORF">PVVCY_0101690</name>
</gene>
<keyword evidence="1" id="KW-0812">Transmembrane</keyword>
<sequence length="287" mass="33386">MASSPYSIEDYLEILMINDYFAVNNDQLIVNNKNESIHNYCHSWRKSGKDNCDCYFQLASCGFIYLLEKLKKYVLEDDKLAQYATLWLSFKLNSAPNNCGTNLIRFYTNYIEKNDYYNKKIKVDGLTYKKIIDKIKNLMDIKEIYKFNIPFYRLFLSYLVIYSEKLFCEYFSNYPKTFVSEFKSLNNDPKNIKDSPFSQILSTLSNDYDNLKNKYGKNKCVNFPDLPPLNPKKIIAPSPEATSSSSSILNTVIPGLSISSVILVFLGVAYKTIYKKKIKKNKEENET</sequence>
<keyword evidence="1" id="KW-0472">Membrane</keyword>
<dbReference type="RefSeq" id="XP_037490042.1">
    <property type="nucleotide sequence ID" value="XM_037634265.1"/>
</dbReference>
<dbReference type="Pfam" id="PF06022">
    <property type="entry name" value="Cir_Bir_Yir"/>
    <property type="match status" value="1"/>
</dbReference>
<reference evidence="2 3" key="1">
    <citation type="submission" date="2019-01" db="EMBL/GenBank/DDBJ databases">
        <authorList>
            <person name="Ramaprasad A."/>
        </authorList>
    </citation>
    <scope>NUCLEOTIDE SEQUENCE [LARGE SCALE GENOMIC DNA]</scope>
</reference>
<dbReference type="KEGG" id="pvv:PVVCY_0101690"/>
<evidence type="ECO:0000256" key="1">
    <source>
        <dbReference type="SAM" id="Phobius"/>
    </source>
</evidence>
<organism evidence="2 3">
    <name type="scientific">Plasmodium vinckei vinckei</name>
    <dbReference type="NCBI Taxonomy" id="54757"/>
    <lineage>
        <taxon>Eukaryota</taxon>
        <taxon>Sar</taxon>
        <taxon>Alveolata</taxon>
        <taxon>Apicomplexa</taxon>
        <taxon>Aconoidasida</taxon>
        <taxon>Haemosporida</taxon>
        <taxon>Plasmodiidae</taxon>
        <taxon>Plasmodium</taxon>
        <taxon>Plasmodium (Vinckeia)</taxon>
    </lineage>
</organism>
<protein>
    <submittedName>
        <fullName evidence="2">PIR protein CIR protein</fullName>
    </submittedName>
</protein>
<dbReference type="Proteomes" id="UP000290582">
    <property type="component" value="Chromosome PVVCY_01"/>
</dbReference>
<proteinExistence type="predicted"/>
<dbReference type="AlphaFoldDB" id="A0A449BMC8"/>
<name>A0A449BMC8_PLAVN</name>
<keyword evidence="1" id="KW-1133">Transmembrane helix</keyword>
<dbReference type="InterPro" id="IPR006477">
    <property type="entry name" value="Yir_bir_cir"/>
</dbReference>